<keyword evidence="1" id="KW-1133">Transmembrane helix</keyword>
<evidence type="ECO:0000313" key="3">
    <source>
        <dbReference type="EMBL" id="TGN79560.1"/>
    </source>
</evidence>
<feature type="transmembrane region" description="Helical" evidence="1">
    <location>
        <begin position="494"/>
        <end position="519"/>
    </location>
</feature>
<evidence type="ECO:0000256" key="2">
    <source>
        <dbReference type="SAM" id="SignalP"/>
    </source>
</evidence>
<dbReference type="GeneID" id="95447544"/>
<comment type="caution">
    <text evidence="3">The sequence shown here is derived from an EMBL/GenBank/DDBJ whole genome shotgun (WGS) entry which is preliminary data.</text>
</comment>
<dbReference type="AlphaFoldDB" id="A0A4Z1DBY3"/>
<accession>A0A4Z1DBY3</accession>
<feature type="transmembrane region" description="Helical" evidence="1">
    <location>
        <begin position="531"/>
        <end position="549"/>
    </location>
</feature>
<feature type="transmembrane region" description="Helical" evidence="1">
    <location>
        <begin position="304"/>
        <end position="321"/>
    </location>
</feature>
<proteinExistence type="predicted"/>
<feature type="transmembrane region" description="Helical" evidence="1">
    <location>
        <begin position="220"/>
        <end position="239"/>
    </location>
</feature>
<feature type="transmembrane region" description="Helical" evidence="1">
    <location>
        <begin position="781"/>
        <end position="801"/>
    </location>
</feature>
<feature type="transmembrane region" description="Helical" evidence="1">
    <location>
        <begin position="743"/>
        <end position="761"/>
    </location>
</feature>
<gene>
    <name evidence="3" type="ORF">E5083_08055</name>
</gene>
<evidence type="ECO:0000256" key="1">
    <source>
        <dbReference type="SAM" id="Phobius"/>
    </source>
</evidence>
<feature type="transmembrane region" description="Helical" evidence="1">
    <location>
        <begin position="555"/>
        <end position="575"/>
    </location>
</feature>
<feature type="transmembrane region" description="Helical" evidence="1">
    <location>
        <begin position="453"/>
        <end position="474"/>
    </location>
</feature>
<dbReference type="RefSeq" id="WP_135784897.1">
    <property type="nucleotide sequence ID" value="NZ_SRRT01000002.1"/>
</dbReference>
<feature type="transmembrane region" description="Helical" evidence="1">
    <location>
        <begin position="712"/>
        <end position="731"/>
    </location>
</feature>
<feature type="transmembrane region" description="Helical" evidence="1">
    <location>
        <begin position="657"/>
        <end position="683"/>
    </location>
</feature>
<feature type="transmembrane region" description="Helical" evidence="1">
    <location>
        <begin position="361"/>
        <end position="378"/>
    </location>
</feature>
<feature type="transmembrane region" description="Helical" evidence="1">
    <location>
        <begin position="420"/>
        <end position="441"/>
    </location>
</feature>
<feature type="signal peptide" evidence="2">
    <location>
        <begin position="1"/>
        <end position="23"/>
    </location>
</feature>
<evidence type="ECO:0008006" key="5">
    <source>
        <dbReference type="Google" id="ProtNLM"/>
    </source>
</evidence>
<keyword evidence="1" id="KW-0472">Membrane</keyword>
<keyword evidence="1" id="KW-0812">Transmembrane</keyword>
<evidence type="ECO:0000313" key="4">
    <source>
        <dbReference type="Proteomes" id="UP000298159"/>
    </source>
</evidence>
<dbReference type="Proteomes" id="UP000298159">
    <property type="component" value="Unassembled WGS sequence"/>
</dbReference>
<sequence>MSGRTRRAVVGVLLLFLACSCLAVPAHARGGGGTGSITVAVGWDRSRQEAVVKETCRYEVAAHSKAAAALRKDGAGHCGGYDILRQGRAADLDGWSNRPDTVTQAEPDAPLRVRSSFAYYLARRDGAQDLRIVLDVKGLAEAHAAGSPTAWTMRVSAPKWLATDIRGPVDSQSADAVVWRVSTVAAASKKAAAVVRSVTLVRTEVTTRPASERAQTRGEMLIVFALAVCGIGLVAGLLVARLAGRAGLRRWVGGTMLLAVVTSMCAWFGVPKPVLSSNMAVGTISLTIGGGGPPPGAVWTPGPVLGLWLWFVLPLAGWWFTRRVVTGRPPSRRVLLTGCLSPVASLLLMAGEGLVPTATGWSGIGIAVLFALLAFLTMRYLAELSTVRRWALTATALVWAGFSAIVLGRMPIMADYDPDISPWDTAAVVSCTWPMAAWLTSLTGPVLRRTPGLATRTVCFFVLWAALVSPFVWARVREGGQNGFDAWGTYRQPFFTGYATLPLLVVLVCGIALQLAYLLRRGAAGEFAQGAEPVGRVLLVCGVLTAVGTPTLRTLSMWGQAVAVLVVALGTLLVLPPGTSVTGAKFQRVSRAAHARFMDRWITTQLVWDTRADFQRAARSALAEDMTVADFSDRWRGLDVPGRIGDPAKRLARARRFALGTSAGAAPRAAGLAGAAAALTLALPWATYKLLTTAAVGTDTLMPFHLDDLSKALRFGHWALYGFVFGYFYALLRGVTPVGKATFLMLVLVPAEVFPMLPLTVDPQYTADPSWTDMAAACGGVAGQTVVVCMGLGLGWEWWLARAAGMKWSQVRNFRRLSSITVPAGTVLVAAATAFATTVAGTWAQPTPEQLPQPAAAVSTK</sequence>
<reference evidence="3 4" key="1">
    <citation type="submission" date="2019-04" db="EMBL/GenBank/DDBJ databases">
        <title>Streptomyces sp. nov. Bv016 isolated from bark of Buahinia variegata.</title>
        <authorList>
            <person name="Kanchanasin P."/>
            <person name="Tanasupawat S."/>
            <person name="Yuki M."/>
            <person name="Kudo T."/>
        </authorList>
    </citation>
    <scope>NUCLEOTIDE SEQUENCE [LARGE SCALE GENOMIC DNA]</scope>
    <source>
        <strain evidence="3 4">Bv016</strain>
    </source>
</reference>
<keyword evidence="2" id="KW-0732">Signal</keyword>
<feature type="transmembrane region" description="Helical" evidence="1">
    <location>
        <begin position="333"/>
        <end position="355"/>
    </location>
</feature>
<feature type="chain" id="PRO_5038413000" description="ABC transporter permease" evidence="2">
    <location>
        <begin position="24"/>
        <end position="861"/>
    </location>
</feature>
<organism evidence="3 4">
    <name type="scientific">Streptomyces bauhiniae</name>
    <dbReference type="NCBI Taxonomy" id="2340725"/>
    <lineage>
        <taxon>Bacteria</taxon>
        <taxon>Bacillati</taxon>
        <taxon>Actinomycetota</taxon>
        <taxon>Actinomycetes</taxon>
        <taxon>Kitasatosporales</taxon>
        <taxon>Streptomycetaceae</taxon>
        <taxon>Streptomyces</taxon>
    </lineage>
</organism>
<feature type="transmembrane region" description="Helical" evidence="1">
    <location>
        <begin position="251"/>
        <end position="270"/>
    </location>
</feature>
<feature type="transmembrane region" description="Helical" evidence="1">
    <location>
        <begin position="390"/>
        <end position="408"/>
    </location>
</feature>
<dbReference type="EMBL" id="SRRT01000002">
    <property type="protein sequence ID" value="TGN79560.1"/>
    <property type="molecule type" value="Genomic_DNA"/>
</dbReference>
<protein>
    <recommendedName>
        <fullName evidence="5">ABC transporter permease</fullName>
    </recommendedName>
</protein>
<feature type="transmembrane region" description="Helical" evidence="1">
    <location>
        <begin position="822"/>
        <end position="844"/>
    </location>
</feature>
<name>A0A4Z1DBY3_9ACTN</name>
<dbReference type="PROSITE" id="PS51257">
    <property type="entry name" value="PROKAR_LIPOPROTEIN"/>
    <property type="match status" value="1"/>
</dbReference>
<keyword evidence="4" id="KW-1185">Reference proteome</keyword>